<keyword evidence="7" id="KW-1185">Reference proteome</keyword>
<comment type="subcellular location">
    <subcellularLocation>
        <location evidence="1">Cell membrane</location>
    </subcellularLocation>
</comment>
<keyword evidence="4" id="KW-0472">Membrane</keyword>
<dbReference type="GO" id="GO:0043190">
    <property type="term" value="C:ATP-binding cassette (ABC) transporter complex"/>
    <property type="evidence" value="ECO:0007669"/>
    <property type="project" value="InterPro"/>
</dbReference>
<dbReference type="Proteomes" id="UP001042704">
    <property type="component" value="Chromosome"/>
</dbReference>
<dbReference type="EMBL" id="CP036172">
    <property type="protein sequence ID" value="QSZ68469.1"/>
    <property type="molecule type" value="Genomic_DNA"/>
</dbReference>
<feature type="domain" description="ABC-type glycine betaine transport system substrate-binding" evidence="5">
    <location>
        <begin position="38"/>
        <end position="283"/>
    </location>
</feature>
<keyword evidence="2" id="KW-0813">Transport</keyword>
<dbReference type="PANTHER" id="PTHR47737:SF1">
    <property type="entry name" value="GLYCINE BETAINE_PROLINE BETAINE TRANSPORT SYSTEM PERMEASE PROTEIN PROW"/>
    <property type="match status" value="1"/>
</dbReference>
<dbReference type="GO" id="GO:0015871">
    <property type="term" value="P:choline transport"/>
    <property type="evidence" value="ECO:0007669"/>
    <property type="project" value="TreeGrafter"/>
</dbReference>
<sequence length="297" mass="32813">MNMKKTSIIMVFCLLAVVALVLTAGCTCTGGAPPSEQKSISIGYVLWDSEIASTNVIKQVFEQAGYDVTITAVDTAPLFEGLAKGDIDCSVSGWLPVTQNVYWEKYGDRIDLVRKNLEGGAFIGLVVPSYVTVDSVEDLNDPVVREKFGGKVYGIDPGSGTMHTAEKLIEAYDLDYELVPSSTAGMVSALKRGIDRNEWVVVTGWTPHWKFARWDLKFLDEPRDVFGKNEYIATFARQGLAEDDPEAYGILERFHWTAEDMNSVMLDIEEGMTPEDAAQKWIDAHPEEVKAWIGIAA</sequence>
<evidence type="ECO:0000259" key="5">
    <source>
        <dbReference type="Pfam" id="PF04069"/>
    </source>
</evidence>
<keyword evidence="3" id="KW-1003">Cell membrane</keyword>
<dbReference type="PROSITE" id="PS51257">
    <property type="entry name" value="PROKAR_LIPOPROTEIN"/>
    <property type="match status" value="1"/>
</dbReference>
<dbReference type="Pfam" id="PF04069">
    <property type="entry name" value="OpuAC"/>
    <property type="match status" value="1"/>
</dbReference>
<evidence type="ECO:0000256" key="4">
    <source>
        <dbReference type="ARBA" id="ARBA00023136"/>
    </source>
</evidence>
<evidence type="ECO:0000256" key="1">
    <source>
        <dbReference type="ARBA" id="ARBA00004236"/>
    </source>
</evidence>
<protein>
    <submittedName>
        <fullName evidence="6">Glycine betaine ABC transporter substrate-binding protein</fullName>
    </submittedName>
</protein>
<dbReference type="Gene3D" id="3.40.190.100">
    <property type="entry name" value="Glycine betaine-binding periplasmic protein, domain 2"/>
    <property type="match status" value="1"/>
</dbReference>
<evidence type="ECO:0000256" key="2">
    <source>
        <dbReference type="ARBA" id="ARBA00022448"/>
    </source>
</evidence>
<dbReference type="GO" id="GO:0005275">
    <property type="term" value="F:amine transmembrane transporter activity"/>
    <property type="evidence" value="ECO:0007669"/>
    <property type="project" value="TreeGrafter"/>
</dbReference>
<evidence type="ECO:0000313" key="7">
    <source>
        <dbReference type="Proteomes" id="UP001042704"/>
    </source>
</evidence>
<dbReference type="PANTHER" id="PTHR47737">
    <property type="entry name" value="GLYCINE BETAINE/PROLINE BETAINE TRANSPORT SYSTEM PERMEASE PROTEIN PROW"/>
    <property type="match status" value="1"/>
</dbReference>
<organism evidence="6 7">
    <name type="scientific">Methanofollis aquaemaris</name>
    <dbReference type="NCBI Taxonomy" id="126734"/>
    <lineage>
        <taxon>Archaea</taxon>
        <taxon>Methanobacteriati</taxon>
        <taxon>Methanobacteriota</taxon>
        <taxon>Stenosarchaea group</taxon>
        <taxon>Methanomicrobia</taxon>
        <taxon>Methanomicrobiales</taxon>
        <taxon>Methanomicrobiaceae</taxon>
        <taxon>Methanofollis</taxon>
    </lineage>
</organism>
<name>A0A8A3S9P9_9EURY</name>
<accession>A0A8A3S9P9</accession>
<evidence type="ECO:0000313" key="6">
    <source>
        <dbReference type="EMBL" id="QSZ68469.1"/>
    </source>
</evidence>
<dbReference type="KEGG" id="maqe:RJ40_12410"/>
<evidence type="ECO:0000256" key="3">
    <source>
        <dbReference type="ARBA" id="ARBA00022475"/>
    </source>
</evidence>
<dbReference type="GO" id="GO:0031460">
    <property type="term" value="P:glycine betaine transport"/>
    <property type="evidence" value="ECO:0007669"/>
    <property type="project" value="TreeGrafter"/>
</dbReference>
<dbReference type="CDD" id="cd13639">
    <property type="entry name" value="PBP2_OpuAC_like"/>
    <property type="match status" value="1"/>
</dbReference>
<gene>
    <name evidence="6" type="ORF">RJ40_12410</name>
</gene>
<dbReference type="SUPFAM" id="SSF53850">
    <property type="entry name" value="Periplasmic binding protein-like II"/>
    <property type="match status" value="1"/>
</dbReference>
<reference evidence="6" key="2">
    <citation type="submission" date="2019-02" db="EMBL/GenBank/DDBJ databases">
        <authorList>
            <person name="Chen S.-C."/>
            <person name="Chien H.-H."/>
            <person name="Lai M.-C."/>
        </authorList>
    </citation>
    <scope>NUCLEOTIDE SEQUENCE</scope>
    <source>
        <strain evidence="6">N2F9704</strain>
    </source>
</reference>
<dbReference type="AlphaFoldDB" id="A0A8A3S9P9"/>
<proteinExistence type="predicted"/>
<reference evidence="6" key="1">
    <citation type="journal article" date="2001" name="Int. J. Syst. Evol. Microbiol.">
        <title>Methanofollis aquaemaris sp. nov., a methanogen isolated from an aquaculture fish pond.</title>
        <authorList>
            <person name="Lai M.C."/>
            <person name="Chen S.C."/>
        </authorList>
    </citation>
    <scope>NUCLEOTIDE SEQUENCE</scope>
    <source>
        <strain evidence="6">N2F9704</strain>
    </source>
</reference>
<dbReference type="Gene3D" id="3.10.105.10">
    <property type="entry name" value="Dipeptide-binding Protein, Domain 3"/>
    <property type="match status" value="2"/>
</dbReference>
<dbReference type="GO" id="GO:0015226">
    <property type="term" value="F:carnitine transmembrane transporter activity"/>
    <property type="evidence" value="ECO:0007669"/>
    <property type="project" value="TreeGrafter"/>
</dbReference>
<dbReference type="InterPro" id="IPR007210">
    <property type="entry name" value="ABC_Gly_betaine_transp_sub-bd"/>
</dbReference>